<dbReference type="Pfam" id="PF00319">
    <property type="entry name" value="SRF-TF"/>
    <property type="match status" value="1"/>
</dbReference>
<dbReference type="Gene3D" id="3.40.1810.10">
    <property type="entry name" value="Transcription factor, MADS-box"/>
    <property type="match status" value="1"/>
</dbReference>
<feature type="domain" description="MADS-box" evidence="7">
    <location>
        <begin position="1"/>
        <end position="61"/>
    </location>
</feature>
<keyword evidence="2" id="KW-0805">Transcription regulation</keyword>
<dbReference type="InterPro" id="IPR002487">
    <property type="entry name" value="TF_Kbox"/>
</dbReference>
<dbReference type="GO" id="GO:0045944">
    <property type="term" value="P:positive regulation of transcription by RNA polymerase II"/>
    <property type="evidence" value="ECO:0007669"/>
    <property type="project" value="InterPro"/>
</dbReference>
<dbReference type="InterPro" id="IPR050142">
    <property type="entry name" value="MADS-box/MEF2_TF"/>
</dbReference>
<accession>A0A0C9S690</accession>
<reference evidence="9" key="1">
    <citation type="submission" date="2015-02" db="EMBL/GenBank/DDBJ databases">
        <title>A transcriptome of Wollemia nobilis - a relic of Gondwana.</title>
        <authorList>
            <person name="Chia J.Y."/>
            <person name="Leong Y.S."/>
            <person name="Abdul Karim S."/>
            <person name="Wan Azmi N."/>
            <person name="Hercus R."/>
            <person name="Croft L."/>
        </authorList>
    </citation>
    <scope>NUCLEOTIDE SEQUENCE</scope>
    <source>
        <strain evidence="9">MaeBrown</strain>
        <tissue evidence="9">Leaf</tissue>
    </source>
</reference>
<dbReference type="GO" id="GO:0046983">
    <property type="term" value="F:protein dimerization activity"/>
    <property type="evidence" value="ECO:0007669"/>
    <property type="project" value="InterPro"/>
</dbReference>
<dbReference type="GO" id="GO:0000977">
    <property type="term" value="F:RNA polymerase II transcription regulatory region sequence-specific DNA binding"/>
    <property type="evidence" value="ECO:0007669"/>
    <property type="project" value="InterPro"/>
</dbReference>
<keyword evidence="5" id="KW-0539">Nucleus</keyword>
<dbReference type="SUPFAM" id="SSF55455">
    <property type="entry name" value="SRF-like"/>
    <property type="match status" value="1"/>
</dbReference>
<evidence type="ECO:0000259" key="7">
    <source>
        <dbReference type="PROSITE" id="PS50066"/>
    </source>
</evidence>
<evidence type="ECO:0000259" key="8">
    <source>
        <dbReference type="PROSITE" id="PS51297"/>
    </source>
</evidence>
<proteinExistence type="predicted"/>
<feature type="domain" description="K-box" evidence="8">
    <location>
        <begin position="87"/>
        <end position="182"/>
    </location>
</feature>
<dbReference type="SMART" id="SM00432">
    <property type="entry name" value="MADS"/>
    <property type="match status" value="1"/>
</dbReference>
<dbReference type="Pfam" id="PF01486">
    <property type="entry name" value="K-box"/>
    <property type="match status" value="1"/>
</dbReference>
<dbReference type="GO" id="GO:0003700">
    <property type="term" value="F:DNA-binding transcription factor activity"/>
    <property type="evidence" value="ECO:0007669"/>
    <property type="project" value="InterPro"/>
</dbReference>
<evidence type="ECO:0000256" key="4">
    <source>
        <dbReference type="ARBA" id="ARBA00023163"/>
    </source>
</evidence>
<dbReference type="CDD" id="cd00265">
    <property type="entry name" value="MADS_MEF2_like"/>
    <property type="match status" value="1"/>
</dbReference>
<evidence type="ECO:0000256" key="2">
    <source>
        <dbReference type="ARBA" id="ARBA00023015"/>
    </source>
</evidence>
<dbReference type="AlphaFoldDB" id="A0A0C9S690"/>
<dbReference type="InterPro" id="IPR036879">
    <property type="entry name" value="TF_MADSbox_sf"/>
</dbReference>
<keyword evidence="6" id="KW-0175">Coiled coil</keyword>
<protein>
    <submittedName>
        <fullName evidence="9">TSA: Wollemia nobilis Ref_Wollemi_Transcript_11524_1184 transcribed RNA sequence</fullName>
    </submittedName>
</protein>
<dbReference type="InterPro" id="IPR033896">
    <property type="entry name" value="MEF2-like_N"/>
</dbReference>
<sequence length="225" mass="26049">MAREKIQIKKIDNRAARHVTFSKRRRGLFKKAQELSILCEADIALIIFSATGKLFEYSSSSMKIILDKYSRSPIATLNDWEPNLEFLQIGNEDVRRMKQQIEDTSHALKHMQGEELEALTLKELQQLEKRLEAGLIRIRAQKDERLLKEIEDLTKRLKERERWGLVENNNLEESMFLEPLETQDHPQSSESICTTYSINLNKASIQDIEASDTSLHLGLSSHSRV</sequence>
<evidence type="ECO:0000256" key="6">
    <source>
        <dbReference type="SAM" id="Coils"/>
    </source>
</evidence>
<dbReference type="PROSITE" id="PS50066">
    <property type="entry name" value="MADS_BOX_2"/>
    <property type="match status" value="1"/>
</dbReference>
<organism evidence="9">
    <name type="scientific">Wollemia nobilis</name>
    <dbReference type="NCBI Taxonomy" id="56998"/>
    <lineage>
        <taxon>Eukaryota</taxon>
        <taxon>Viridiplantae</taxon>
        <taxon>Streptophyta</taxon>
        <taxon>Embryophyta</taxon>
        <taxon>Tracheophyta</taxon>
        <taxon>Spermatophyta</taxon>
        <taxon>Pinopsida</taxon>
        <taxon>Pinidae</taxon>
        <taxon>Conifers II</taxon>
        <taxon>Araucariales</taxon>
        <taxon>Araucariaceae</taxon>
        <taxon>Wollemia</taxon>
    </lineage>
</organism>
<feature type="coiled-coil region" evidence="6">
    <location>
        <begin position="94"/>
        <end position="160"/>
    </location>
</feature>
<comment type="subcellular location">
    <subcellularLocation>
        <location evidence="1">Nucleus</location>
    </subcellularLocation>
</comment>
<name>A0A0C9S690_9CONI</name>
<dbReference type="PANTHER" id="PTHR48019">
    <property type="entry name" value="SERUM RESPONSE FACTOR HOMOLOG"/>
    <property type="match status" value="1"/>
</dbReference>
<dbReference type="PROSITE" id="PS00350">
    <property type="entry name" value="MADS_BOX_1"/>
    <property type="match status" value="1"/>
</dbReference>
<evidence type="ECO:0000256" key="5">
    <source>
        <dbReference type="ARBA" id="ARBA00023242"/>
    </source>
</evidence>
<dbReference type="GO" id="GO:0005634">
    <property type="term" value="C:nucleus"/>
    <property type="evidence" value="ECO:0007669"/>
    <property type="project" value="UniProtKB-SubCell"/>
</dbReference>
<dbReference type="PRINTS" id="PR00404">
    <property type="entry name" value="MADSDOMAIN"/>
</dbReference>
<dbReference type="InterPro" id="IPR002100">
    <property type="entry name" value="TF_MADSbox"/>
</dbReference>
<dbReference type="PROSITE" id="PS51297">
    <property type="entry name" value="K_BOX"/>
    <property type="match status" value="1"/>
</dbReference>
<evidence type="ECO:0000313" key="9">
    <source>
        <dbReference type="EMBL" id="JAG87722.1"/>
    </source>
</evidence>
<dbReference type="EMBL" id="GCHU01011459">
    <property type="protein sequence ID" value="JAG87722.1"/>
    <property type="molecule type" value="Transcribed_RNA"/>
</dbReference>
<evidence type="ECO:0000256" key="1">
    <source>
        <dbReference type="ARBA" id="ARBA00004123"/>
    </source>
</evidence>
<evidence type="ECO:0000256" key="3">
    <source>
        <dbReference type="ARBA" id="ARBA00023125"/>
    </source>
</evidence>
<keyword evidence="3" id="KW-0238">DNA-binding</keyword>
<keyword evidence="4" id="KW-0804">Transcription</keyword>